<sequence>MSSDIKVEKTPVQEGYYPKFLGFSGPTLQNTVSVMASVGFLLFGYDQGVMGSLLTLDAFRDTFPSIDTIRHADAATMQGFTIAVYEVGCLAGALSTLYFGDKLGRLRCIFIGCVVMTIGAILQCTAFSVGHLIVGRIVTGLGNGFNTSTIPMWQAECSKPQKRGKLVMISGALITGGIALSYWIDFGFYFTKGSVAWRFPVAFQMIFPLIILPFIMKLPESPRWLIKKGHYERARIVFASLDGVSTVDPEVEEQINDVRVSLLEEQLEGGDTFTASKLFTQGEHRDFHRMCLGLWAQIFQQITGINLITYYAGTLFEKYIGMTAFNSRVLAACNGTEYFLASWIPFFLIENVGRRKLMLFGAAGQSLTMAMLTVTMYLAAKKDDNHAAIAAAVLLFVFNTFFAIGWLGMTWLYPAEIPPLSIRAPANAVSTAGNWSFNFMVVMITPVAFKNIDYYTYTIFAVINALIVPSVYFLFPETAGRSLEDMDHIFSQCDPWKPWEVVGTARRYPRTHGVDADVRLEHGKVSAENIEDATGSSGP</sequence>
<comment type="similarity">
    <text evidence="2 7">Belongs to the major facilitator superfamily. Sugar transporter (TC 2.A.1.1) family.</text>
</comment>
<evidence type="ECO:0000256" key="1">
    <source>
        <dbReference type="ARBA" id="ARBA00004141"/>
    </source>
</evidence>
<dbReference type="Proteomes" id="UP000738402">
    <property type="component" value="Unassembled WGS sequence"/>
</dbReference>
<evidence type="ECO:0000313" key="11">
    <source>
        <dbReference type="EMBL" id="KAG7762625.1"/>
    </source>
</evidence>
<evidence type="ECO:0000256" key="6">
    <source>
        <dbReference type="ARBA" id="ARBA00023136"/>
    </source>
</evidence>
<feature type="transmembrane region" description="Helical" evidence="8">
    <location>
        <begin position="454"/>
        <end position="475"/>
    </location>
</feature>
<feature type="domain" description="Major facilitator superfamily (MFS) profile" evidence="9">
    <location>
        <begin position="32"/>
        <end position="479"/>
    </location>
</feature>
<accession>A0AAN6HZ25</accession>
<evidence type="ECO:0000256" key="2">
    <source>
        <dbReference type="ARBA" id="ARBA00010992"/>
    </source>
</evidence>
<dbReference type="FunFam" id="1.20.1250.20:FF:000061">
    <property type="entry name" value="MFS sugar transporter"/>
    <property type="match status" value="1"/>
</dbReference>
<dbReference type="GO" id="GO:0016020">
    <property type="term" value="C:membrane"/>
    <property type="evidence" value="ECO:0007669"/>
    <property type="project" value="UniProtKB-SubCell"/>
</dbReference>
<dbReference type="InterPro" id="IPR005828">
    <property type="entry name" value="MFS_sugar_transport-like"/>
</dbReference>
<keyword evidence="5 8" id="KW-1133">Transmembrane helix</keyword>
<evidence type="ECO:0000313" key="10">
    <source>
        <dbReference type="EMBL" id="KAG7724840.1"/>
    </source>
</evidence>
<feature type="transmembrane region" description="Helical" evidence="8">
    <location>
        <begin position="166"/>
        <end position="184"/>
    </location>
</feature>
<proteinExistence type="inferred from homology"/>
<dbReference type="InterPro" id="IPR036259">
    <property type="entry name" value="MFS_trans_sf"/>
</dbReference>
<keyword evidence="4 8" id="KW-0812">Transmembrane</keyword>
<dbReference type="Pfam" id="PF00083">
    <property type="entry name" value="Sugar_tr"/>
    <property type="match status" value="1"/>
</dbReference>
<dbReference type="PROSITE" id="PS50850">
    <property type="entry name" value="MFS"/>
    <property type="match status" value="1"/>
</dbReference>
<keyword evidence="6 8" id="KW-0472">Membrane</keyword>
<dbReference type="NCBIfam" id="TIGR00879">
    <property type="entry name" value="SP"/>
    <property type="match status" value="1"/>
</dbReference>
<keyword evidence="3 7" id="KW-0813">Transport</keyword>
<feature type="transmembrane region" description="Helical" evidence="8">
    <location>
        <begin position="196"/>
        <end position="218"/>
    </location>
</feature>
<feature type="transmembrane region" description="Helical" evidence="8">
    <location>
        <begin position="386"/>
        <end position="413"/>
    </location>
</feature>
<dbReference type="Gene3D" id="1.20.1250.20">
    <property type="entry name" value="MFS general substrate transporter like domains"/>
    <property type="match status" value="1"/>
</dbReference>
<feature type="transmembrane region" description="Helical" evidence="8">
    <location>
        <begin position="109"/>
        <end position="134"/>
    </location>
</feature>
<dbReference type="EMBL" id="JAHLUH010000015">
    <property type="protein sequence ID" value="KAG7724840.1"/>
    <property type="molecule type" value="Genomic_DNA"/>
</dbReference>
<evidence type="ECO:0000313" key="13">
    <source>
        <dbReference type="Proteomes" id="UP000738402"/>
    </source>
</evidence>
<dbReference type="EMBL" id="JAHLUN010000013">
    <property type="protein sequence ID" value="KAG7762625.1"/>
    <property type="molecule type" value="Genomic_DNA"/>
</dbReference>
<gene>
    <name evidence="10" type="ORF">KL933_004662</name>
    <name evidence="11" type="ORF">KL946_004366</name>
</gene>
<comment type="caution">
    <text evidence="10">The sequence shown here is derived from an EMBL/GenBank/DDBJ whole genome shotgun (WGS) entry which is preliminary data.</text>
</comment>
<evidence type="ECO:0000256" key="3">
    <source>
        <dbReference type="ARBA" id="ARBA00022448"/>
    </source>
</evidence>
<dbReference type="PRINTS" id="PR00171">
    <property type="entry name" value="SUGRTRNSPORT"/>
</dbReference>
<evidence type="ECO:0000256" key="8">
    <source>
        <dbReference type="SAM" id="Phobius"/>
    </source>
</evidence>
<dbReference type="PANTHER" id="PTHR48022">
    <property type="entry name" value="PLASTIDIC GLUCOSE TRANSPORTER 4"/>
    <property type="match status" value="1"/>
</dbReference>
<protein>
    <recommendedName>
        <fullName evidence="9">Major facilitator superfamily (MFS) profile domain-containing protein</fullName>
    </recommendedName>
</protein>
<dbReference type="GO" id="GO:0005351">
    <property type="term" value="F:carbohydrate:proton symporter activity"/>
    <property type="evidence" value="ECO:0007669"/>
    <property type="project" value="TreeGrafter"/>
</dbReference>
<keyword evidence="12" id="KW-1185">Reference proteome</keyword>
<dbReference type="PANTHER" id="PTHR48022:SF68">
    <property type="entry name" value="MAJOR FACILITATOR SUPERFAMILY (MFS) PROFILE DOMAIN-CONTAINING PROTEIN-RELATED"/>
    <property type="match status" value="1"/>
</dbReference>
<comment type="subcellular location">
    <subcellularLocation>
        <location evidence="1">Membrane</location>
        <topology evidence="1">Multi-pass membrane protein</topology>
    </subcellularLocation>
</comment>
<feature type="transmembrane region" description="Helical" evidence="8">
    <location>
        <begin position="357"/>
        <end position="380"/>
    </location>
</feature>
<evidence type="ECO:0000256" key="5">
    <source>
        <dbReference type="ARBA" id="ARBA00022989"/>
    </source>
</evidence>
<evidence type="ECO:0000256" key="4">
    <source>
        <dbReference type="ARBA" id="ARBA00022692"/>
    </source>
</evidence>
<organism evidence="10 13">
    <name type="scientific">Ogataea haglerorum</name>
    <dbReference type="NCBI Taxonomy" id="1937702"/>
    <lineage>
        <taxon>Eukaryota</taxon>
        <taxon>Fungi</taxon>
        <taxon>Dikarya</taxon>
        <taxon>Ascomycota</taxon>
        <taxon>Saccharomycotina</taxon>
        <taxon>Pichiomycetes</taxon>
        <taxon>Pichiales</taxon>
        <taxon>Pichiaceae</taxon>
        <taxon>Ogataea</taxon>
    </lineage>
</organism>
<dbReference type="Proteomes" id="UP000697297">
    <property type="component" value="Unassembled WGS sequence"/>
</dbReference>
<dbReference type="InterPro" id="IPR003663">
    <property type="entry name" value="Sugar/inositol_transpt"/>
</dbReference>
<name>A0AAN6HZ25_9ASCO</name>
<evidence type="ECO:0000313" key="12">
    <source>
        <dbReference type="Proteomes" id="UP000697297"/>
    </source>
</evidence>
<dbReference type="InterPro" id="IPR020846">
    <property type="entry name" value="MFS_dom"/>
</dbReference>
<evidence type="ECO:0000259" key="9">
    <source>
        <dbReference type="PROSITE" id="PS50850"/>
    </source>
</evidence>
<dbReference type="AlphaFoldDB" id="A0AAN6HZ25"/>
<dbReference type="SUPFAM" id="SSF103473">
    <property type="entry name" value="MFS general substrate transporter"/>
    <property type="match status" value="1"/>
</dbReference>
<evidence type="ECO:0000256" key="7">
    <source>
        <dbReference type="RuleBase" id="RU003346"/>
    </source>
</evidence>
<reference evidence="10 12" key="1">
    <citation type="journal article" date="2021" name="G3 (Bethesda)">
        <title>Genomic diversity, chromosomal rearrangements, and interspecies hybridization in the ogataea polymorpha species complex.</title>
        <authorList>
            <person name="Hanson S.J."/>
            <person name="Cinneide E.O."/>
            <person name="Salzberg L.I."/>
            <person name="Wolfe K.H."/>
            <person name="McGowan J."/>
            <person name="Fitzpatrick D.A."/>
            <person name="Matlin K."/>
        </authorList>
    </citation>
    <scope>NUCLEOTIDE SEQUENCE</scope>
    <source>
        <strain evidence="11">81-436-3</strain>
        <strain evidence="10">83-405-1</strain>
    </source>
</reference>
<dbReference type="InterPro" id="IPR050360">
    <property type="entry name" value="MFS_Sugar_Transporters"/>
</dbReference>
<feature type="transmembrane region" description="Helical" evidence="8">
    <location>
        <begin position="77"/>
        <end position="97"/>
    </location>
</feature>